<sequence>MIHKKTKDGKYTLRTATPADAEQMEEVQRICFPTLASHELLTKAHFANHIRIFPEGQLVITDHDKVIASSSTLRISFPKLDHTFMEVTDNLWITNSHIPNGEWLYQFDIGVLPAYRGQKLSTELYNTQQELVKSLDMKGQILVGMTIGYARYKDQFSIETYCEKLKNNELTDPTITPQRKAGFEWVQPIYHYLDDPTAGNCSVLMVWPLEGVSFQEYIQ</sequence>
<gene>
    <name evidence="2" type="ORF">DR864_02985</name>
</gene>
<proteinExistence type="predicted"/>
<dbReference type="InterPro" id="IPR016181">
    <property type="entry name" value="Acyl_CoA_acyltransferase"/>
</dbReference>
<evidence type="ECO:0000259" key="1">
    <source>
        <dbReference type="PROSITE" id="PS51186"/>
    </source>
</evidence>
<dbReference type="OrthoDB" id="9811121at2"/>
<dbReference type="Gene3D" id="3.40.630.30">
    <property type="match status" value="1"/>
</dbReference>
<reference evidence="2 3" key="1">
    <citation type="submission" date="2018-07" db="EMBL/GenBank/DDBJ databases">
        <title>Genome sequencing of Runella.</title>
        <authorList>
            <person name="Baek M.-G."/>
            <person name="Yi H."/>
        </authorList>
    </citation>
    <scope>NUCLEOTIDE SEQUENCE [LARGE SCALE GENOMIC DNA]</scope>
    <source>
        <strain evidence="2 3">HYN0085</strain>
    </source>
</reference>
<evidence type="ECO:0000313" key="3">
    <source>
        <dbReference type="Proteomes" id="UP000251993"/>
    </source>
</evidence>
<dbReference type="SUPFAM" id="SSF55729">
    <property type="entry name" value="Acyl-CoA N-acyltransferases (Nat)"/>
    <property type="match status" value="1"/>
</dbReference>
<evidence type="ECO:0000313" key="2">
    <source>
        <dbReference type="EMBL" id="AXE16769.1"/>
    </source>
</evidence>
<name>A0A344TDP8_9BACT</name>
<dbReference type="PROSITE" id="PS51186">
    <property type="entry name" value="GNAT"/>
    <property type="match status" value="1"/>
</dbReference>
<organism evidence="2 3">
    <name type="scientific">Runella rosea</name>
    <dbReference type="NCBI Taxonomy" id="2259595"/>
    <lineage>
        <taxon>Bacteria</taxon>
        <taxon>Pseudomonadati</taxon>
        <taxon>Bacteroidota</taxon>
        <taxon>Cytophagia</taxon>
        <taxon>Cytophagales</taxon>
        <taxon>Spirosomataceae</taxon>
        <taxon>Runella</taxon>
    </lineage>
</organism>
<dbReference type="AlphaFoldDB" id="A0A344TDP8"/>
<dbReference type="Proteomes" id="UP000251993">
    <property type="component" value="Chromosome"/>
</dbReference>
<dbReference type="GO" id="GO:0016747">
    <property type="term" value="F:acyltransferase activity, transferring groups other than amino-acyl groups"/>
    <property type="evidence" value="ECO:0007669"/>
    <property type="project" value="InterPro"/>
</dbReference>
<dbReference type="EMBL" id="CP030850">
    <property type="protein sequence ID" value="AXE16769.1"/>
    <property type="molecule type" value="Genomic_DNA"/>
</dbReference>
<accession>A0A344TDP8</accession>
<dbReference type="RefSeq" id="WP_114065556.1">
    <property type="nucleotide sequence ID" value="NZ_CP030850.1"/>
</dbReference>
<dbReference type="KEGG" id="run:DR864_02985"/>
<protein>
    <submittedName>
        <fullName evidence="2">GNAT family N-acetyltransferase</fullName>
    </submittedName>
</protein>
<feature type="domain" description="N-acetyltransferase" evidence="1">
    <location>
        <begin position="11"/>
        <end position="210"/>
    </location>
</feature>
<keyword evidence="2" id="KW-0808">Transferase</keyword>
<dbReference type="InterPro" id="IPR000182">
    <property type="entry name" value="GNAT_dom"/>
</dbReference>
<keyword evidence="3" id="KW-1185">Reference proteome</keyword>